<gene>
    <name evidence="1" type="ORF">DPMN_113865</name>
</gene>
<evidence type="ECO:0000313" key="2">
    <source>
        <dbReference type="Proteomes" id="UP000828390"/>
    </source>
</evidence>
<dbReference type="AlphaFoldDB" id="A0A9D4KJG3"/>
<dbReference type="Proteomes" id="UP000828390">
    <property type="component" value="Unassembled WGS sequence"/>
</dbReference>
<protein>
    <submittedName>
        <fullName evidence="1">Uncharacterized protein</fullName>
    </submittedName>
</protein>
<evidence type="ECO:0000313" key="1">
    <source>
        <dbReference type="EMBL" id="KAH3840417.1"/>
    </source>
</evidence>
<keyword evidence="2" id="KW-1185">Reference proteome</keyword>
<dbReference type="EMBL" id="JAIWYP010000004">
    <property type="protein sequence ID" value="KAH3840417.1"/>
    <property type="molecule type" value="Genomic_DNA"/>
</dbReference>
<reference evidence="1" key="1">
    <citation type="journal article" date="2019" name="bioRxiv">
        <title>The Genome of the Zebra Mussel, Dreissena polymorpha: A Resource for Invasive Species Research.</title>
        <authorList>
            <person name="McCartney M.A."/>
            <person name="Auch B."/>
            <person name="Kono T."/>
            <person name="Mallez S."/>
            <person name="Zhang Y."/>
            <person name="Obille A."/>
            <person name="Becker A."/>
            <person name="Abrahante J.E."/>
            <person name="Garbe J."/>
            <person name="Badalamenti J.P."/>
            <person name="Herman A."/>
            <person name="Mangelson H."/>
            <person name="Liachko I."/>
            <person name="Sullivan S."/>
            <person name="Sone E.D."/>
            <person name="Koren S."/>
            <person name="Silverstein K.A.T."/>
            <person name="Beckman K.B."/>
            <person name="Gohl D.M."/>
        </authorList>
    </citation>
    <scope>NUCLEOTIDE SEQUENCE</scope>
    <source>
        <strain evidence="1">Duluth1</strain>
        <tissue evidence="1">Whole animal</tissue>
    </source>
</reference>
<proteinExistence type="predicted"/>
<comment type="caution">
    <text evidence="1">The sequence shown here is derived from an EMBL/GenBank/DDBJ whole genome shotgun (WGS) entry which is preliminary data.</text>
</comment>
<reference evidence="1" key="2">
    <citation type="submission" date="2020-11" db="EMBL/GenBank/DDBJ databases">
        <authorList>
            <person name="McCartney M.A."/>
            <person name="Auch B."/>
            <person name="Kono T."/>
            <person name="Mallez S."/>
            <person name="Becker A."/>
            <person name="Gohl D.M."/>
            <person name="Silverstein K.A.T."/>
            <person name="Koren S."/>
            <person name="Bechman K.B."/>
            <person name="Herman A."/>
            <person name="Abrahante J.E."/>
            <person name="Garbe J."/>
        </authorList>
    </citation>
    <scope>NUCLEOTIDE SEQUENCE</scope>
    <source>
        <strain evidence="1">Duluth1</strain>
        <tissue evidence="1">Whole animal</tissue>
    </source>
</reference>
<organism evidence="1 2">
    <name type="scientific">Dreissena polymorpha</name>
    <name type="common">Zebra mussel</name>
    <name type="synonym">Mytilus polymorpha</name>
    <dbReference type="NCBI Taxonomy" id="45954"/>
    <lineage>
        <taxon>Eukaryota</taxon>
        <taxon>Metazoa</taxon>
        <taxon>Spiralia</taxon>
        <taxon>Lophotrochozoa</taxon>
        <taxon>Mollusca</taxon>
        <taxon>Bivalvia</taxon>
        <taxon>Autobranchia</taxon>
        <taxon>Heteroconchia</taxon>
        <taxon>Euheterodonta</taxon>
        <taxon>Imparidentia</taxon>
        <taxon>Neoheterodontei</taxon>
        <taxon>Myida</taxon>
        <taxon>Dreissenoidea</taxon>
        <taxon>Dreissenidae</taxon>
        <taxon>Dreissena</taxon>
    </lineage>
</organism>
<sequence length="70" mass="8190">MTTVPAAVSKDNNTIVGKDMTKDNMLSSSESLYMIEREERERTRERDMKRRRGIWREGGGKGEMRDVFSY</sequence>
<name>A0A9D4KJG3_DREPO</name>
<accession>A0A9D4KJG3</accession>